<sequence length="383" mass="43736">MTRDPRSKFSLNQILLAAAIGIFCIALLSLFLRNKSGGGTGLRFGGGKKTVVLFHFLSDKDEFLFSVYAEFYSQEKKAALFFINPLTSLEDEKTLEDYGKKAPDELESSLEDIFDASIPNQITFKASSFRKTVDLLGGIEFFFEPKSNRVTERYERKQKIYRLDGEDAFDVISYLKEKKLIHYIHRLEIQESMFLSFLEAIHHQGESFNKTKVGFLHEQIENNLSLKEWESLFDLFKKEKFTFGVSELPAEPILRAKKKDEILKANEETVKVAFAKFSSDIRSAYFVDGERARIEVLNGTQKSGLARYGKSLLNDKGLKVLSVDNAWDSSFTQSVILNRSGNTHYTDIISETFQGRKVFYALRKDLGLDATVILGEDFQNSKE</sequence>
<proteinExistence type="predicted"/>
<dbReference type="OrthoDB" id="339616at2"/>
<evidence type="ECO:0000313" key="4">
    <source>
        <dbReference type="Proteomes" id="UP000245133"/>
    </source>
</evidence>
<dbReference type="Gene3D" id="3.30.70.2390">
    <property type="match status" value="1"/>
</dbReference>
<name>A0A2P2DX72_9LEPT</name>
<evidence type="ECO:0000256" key="1">
    <source>
        <dbReference type="SAM" id="Phobius"/>
    </source>
</evidence>
<keyword evidence="1" id="KW-0812">Transmembrane</keyword>
<dbReference type="InterPro" id="IPR050922">
    <property type="entry name" value="LytR/CpsA/Psr_CW_biosynth"/>
</dbReference>
<keyword evidence="1" id="KW-0472">Membrane</keyword>
<dbReference type="PANTHER" id="PTHR33392:SF6">
    <property type="entry name" value="POLYISOPRENYL-TEICHOIC ACID--PEPTIDOGLYCAN TEICHOIC ACID TRANSFERASE TAGU"/>
    <property type="match status" value="1"/>
</dbReference>
<gene>
    <name evidence="3" type="ORF">LPTSP4_06800</name>
</gene>
<dbReference type="Pfam" id="PF13399">
    <property type="entry name" value="LytR_C"/>
    <property type="match status" value="1"/>
</dbReference>
<dbReference type="RefSeq" id="WP_108973705.1">
    <property type="nucleotide sequence ID" value="NZ_BFBB01000002.1"/>
</dbReference>
<dbReference type="PANTHER" id="PTHR33392">
    <property type="entry name" value="POLYISOPRENYL-TEICHOIC ACID--PEPTIDOGLYCAN TEICHOIC ACID TRANSFERASE TAGU"/>
    <property type="match status" value="1"/>
</dbReference>
<evidence type="ECO:0000259" key="2">
    <source>
        <dbReference type="Pfam" id="PF13399"/>
    </source>
</evidence>
<dbReference type="EMBL" id="BFBB01000002">
    <property type="protein sequence ID" value="GBF49170.1"/>
    <property type="molecule type" value="Genomic_DNA"/>
</dbReference>
<keyword evidence="1" id="KW-1133">Transmembrane helix</keyword>
<dbReference type="AlphaFoldDB" id="A0A2P2DX72"/>
<feature type="transmembrane region" description="Helical" evidence="1">
    <location>
        <begin position="12"/>
        <end position="32"/>
    </location>
</feature>
<reference evidence="3 4" key="1">
    <citation type="submission" date="2018-02" db="EMBL/GenBank/DDBJ databases">
        <title>Novel Leptospira species isolated from soil and water in Japan.</title>
        <authorList>
            <person name="Nakao R."/>
            <person name="Masuzawa T."/>
        </authorList>
    </citation>
    <scope>NUCLEOTIDE SEQUENCE [LARGE SCALE GENOMIC DNA]</scope>
    <source>
        <strain evidence="3 4">YH101</strain>
    </source>
</reference>
<organism evidence="3 4">
    <name type="scientific">Leptospira ryugenii</name>
    <dbReference type="NCBI Taxonomy" id="1917863"/>
    <lineage>
        <taxon>Bacteria</taxon>
        <taxon>Pseudomonadati</taxon>
        <taxon>Spirochaetota</taxon>
        <taxon>Spirochaetia</taxon>
        <taxon>Leptospirales</taxon>
        <taxon>Leptospiraceae</taxon>
        <taxon>Leptospira</taxon>
    </lineage>
</organism>
<dbReference type="Proteomes" id="UP000245133">
    <property type="component" value="Unassembled WGS sequence"/>
</dbReference>
<dbReference type="InterPro" id="IPR027381">
    <property type="entry name" value="LytR/CpsA/Psr_C"/>
</dbReference>
<evidence type="ECO:0000313" key="3">
    <source>
        <dbReference type="EMBL" id="GBF49170.1"/>
    </source>
</evidence>
<dbReference type="Gene3D" id="3.40.630.190">
    <property type="entry name" value="LCP protein"/>
    <property type="match status" value="1"/>
</dbReference>
<feature type="domain" description="LytR/CpsA/Psr regulator C-terminal" evidence="2">
    <location>
        <begin position="292"/>
        <end position="378"/>
    </location>
</feature>
<comment type="caution">
    <text evidence="3">The sequence shown here is derived from an EMBL/GenBank/DDBJ whole genome shotgun (WGS) entry which is preliminary data.</text>
</comment>
<keyword evidence="4" id="KW-1185">Reference proteome</keyword>
<protein>
    <recommendedName>
        <fullName evidence="2">LytR/CpsA/Psr regulator C-terminal domain-containing protein</fullName>
    </recommendedName>
</protein>
<accession>A0A2P2DX72</accession>